<organism evidence="2 3">
    <name type="scientific">Mucilaginibacter jinjuensis</name>
    <dbReference type="NCBI Taxonomy" id="1176721"/>
    <lineage>
        <taxon>Bacteria</taxon>
        <taxon>Pseudomonadati</taxon>
        <taxon>Bacteroidota</taxon>
        <taxon>Sphingobacteriia</taxon>
        <taxon>Sphingobacteriales</taxon>
        <taxon>Sphingobacteriaceae</taxon>
        <taxon>Mucilaginibacter</taxon>
    </lineage>
</organism>
<proteinExistence type="predicted"/>
<gene>
    <name evidence="2" type="ORF">PQO05_03775</name>
</gene>
<protein>
    <submittedName>
        <fullName evidence="2">Transposase</fullName>
    </submittedName>
</protein>
<dbReference type="Pfam" id="PF01797">
    <property type="entry name" value="Y1_Tnp"/>
    <property type="match status" value="1"/>
</dbReference>
<dbReference type="EMBL" id="CP117167">
    <property type="protein sequence ID" value="WCT13051.1"/>
    <property type="molecule type" value="Genomic_DNA"/>
</dbReference>
<feature type="domain" description="Transposase IS200-like" evidence="1">
    <location>
        <begin position="10"/>
        <end position="148"/>
    </location>
</feature>
<dbReference type="InterPro" id="IPR036515">
    <property type="entry name" value="Transposase_17_sf"/>
</dbReference>
<reference evidence="2 3" key="1">
    <citation type="submission" date="2023-02" db="EMBL/GenBank/DDBJ databases">
        <title>Genome sequence of Mucilaginibacter jinjuensis strain KACC 16571.</title>
        <authorList>
            <person name="Kim S."/>
            <person name="Heo J."/>
            <person name="Kwon S.-W."/>
        </authorList>
    </citation>
    <scope>NUCLEOTIDE SEQUENCE [LARGE SCALE GENOMIC DNA]</scope>
    <source>
        <strain evidence="2 3">KACC 16571</strain>
    </source>
</reference>
<sequence length="182" mass="21667">MSTNYKFHNQEGLYFITFSTVRWIDVFTRRIYKDIIVDSLNYCIANKGLELFAWVIMSNHVHLIARTNDKPLSTIIRDIKRHTSKQLLKAIEENTQESRKDWLLYLFNRAGEYNPNNEYYQFWQQDNHPIELWTNDVMDQKLNYIHDNPVTAGWLDLPEHYLYSSARSYAGEQGLINISLLV</sequence>
<evidence type="ECO:0000313" key="2">
    <source>
        <dbReference type="EMBL" id="WCT13051.1"/>
    </source>
</evidence>
<dbReference type="Proteomes" id="UP001216139">
    <property type="component" value="Chromosome"/>
</dbReference>
<dbReference type="PANTHER" id="PTHR36966:SF1">
    <property type="entry name" value="REP-ASSOCIATED TYROSINE TRANSPOSASE"/>
    <property type="match status" value="1"/>
</dbReference>
<accession>A0ABY7T9F2</accession>
<dbReference type="NCBIfam" id="NF047646">
    <property type="entry name" value="REP_Tyr_transpos"/>
    <property type="match status" value="1"/>
</dbReference>
<dbReference type="SMART" id="SM01321">
    <property type="entry name" value="Y1_Tnp"/>
    <property type="match status" value="1"/>
</dbReference>
<evidence type="ECO:0000259" key="1">
    <source>
        <dbReference type="SMART" id="SM01321"/>
    </source>
</evidence>
<evidence type="ECO:0000313" key="3">
    <source>
        <dbReference type="Proteomes" id="UP001216139"/>
    </source>
</evidence>
<name>A0ABY7T9F2_9SPHI</name>
<dbReference type="Gene3D" id="3.30.70.1290">
    <property type="entry name" value="Transposase IS200-like"/>
    <property type="match status" value="1"/>
</dbReference>
<keyword evidence="3" id="KW-1185">Reference proteome</keyword>
<dbReference type="PANTHER" id="PTHR36966">
    <property type="entry name" value="REP-ASSOCIATED TYROSINE TRANSPOSASE"/>
    <property type="match status" value="1"/>
</dbReference>
<dbReference type="InterPro" id="IPR052715">
    <property type="entry name" value="RAYT_transposase"/>
</dbReference>
<dbReference type="SUPFAM" id="SSF143422">
    <property type="entry name" value="Transposase IS200-like"/>
    <property type="match status" value="1"/>
</dbReference>
<dbReference type="InterPro" id="IPR002686">
    <property type="entry name" value="Transposase_17"/>
</dbReference>
<dbReference type="RefSeq" id="WP_273631320.1">
    <property type="nucleotide sequence ID" value="NZ_CP117167.1"/>
</dbReference>